<evidence type="ECO:0000313" key="3">
    <source>
        <dbReference type="Proteomes" id="UP000287547"/>
    </source>
</evidence>
<feature type="compositionally biased region" description="Low complexity" evidence="1">
    <location>
        <begin position="56"/>
        <end position="73"/>
    </location>
</feature>
<gene>
    <name evidence="2" type="ORF">DMH04_47550</name>
</gene>
<sequence length="230" mass="25660">MGQKSNHTQRRYTEKNWRSREVAVLAVAVVVALTACTTESGQTPYVPPIPLTSSVPTSPTFSRTSQSTPPTTRSRPRDLTMSGIRPCDLLTADQQRKFGVDDQPRTNDDETLRAQSCYFDSQKLRTKISVSPLTRFGIERFQPREVNGEVRPLTIRAFPAVEVFTRTIDTIDRFCVVVVDVAPGQAVHVNYGEDGLRPHLDRSEVCRRAVQVADVVVENLEKRSGDDNGS</sequence>
<dbReference type="Pfam" id="PF12079">
    <property type="entry name" value="DUF3558"/>
    <property type="match status" value="1"/>
</dbReference>
<dbReference type="EMBL" id="QHKI01000076">
    <property type="protein sequence ID" value="RSM68148.1"/>
    <property type="molecule type" value="Genomic_DNA"/>
</dbReference>
<feature type="region of interest" description="Disordered" evidence="1">
    <location>
        <begin position="41"/>
        <end position="83"/>
    </location>
</feature>
<comment type="caution">
    <text evidence="2">The sequence shown here is derived from an EMBL/GenBank/DDBJ whole genome shotgun (WGS) entry which is preliminary data.</text>
</comment>
<protein>
    <recommendedName>
        <fullName evidence="4">DUF3558 domain-containing protein</fullName>
    </recommendedName>
</protein>
<dbReference type="InterPro" id="IPR024520">
    <property type="entry name" value="DUF3558"/>
</dbReference>
<organism evidence="2 3">
    <name type="scientific">Kibdelosporangium aridum</name>
    <dbReference type="NCBI Taxonomy" id="2030"/>
    <lineage>
        <taxon>Bacteria</taxon>
        <taxon>Bacillati</taxon>
        <taxon>Actinomycetota</taxon>
        <taxon>Actinomycetes</taxon>
        <taxon>Pseudonocardiales</taxon>
        <taxon>Pseudonocardiaceae</taxon>
        <taxon>Kibdelosporangium</taxon>
    </lineage>
</organism>
<reference evidence="2 3" key="1">
    <citation type="submission" date="2018-05" db="EMBL/GenBank/DDBJ databases">
        <title>Evolution of GPA BGCs.</title>
        <authorList>
            <person name="Waglechner N."/>
            <person name="Wright G.D."/>
        </authorList>
    </citation>
    <scope>NUCLEOTIDE SEQUENCE [LARGE SCALE GENOMIC DNA]</scope>
    <source>
        <strain evidence="2 3">A82846</strain>
    </source>
</reference>
<evidence type="ECO:0000313" key="2">
    <source>
        <dbReference type="EMBL" id="RSM68148.1"/>
    </source>
</evidence>
<dbReference type="AlphaFoldDB" id="A0A428YKM4"/>
<evidence type="ECO:0000256" key="1">
    <source>
        <dbReference type="SAM" id="MobiDB-lite"/>
    </source>
</evidence>
<accession>A0A428YKM4</accession>
<evidence type="ECO:0008006" key="4">
    <source>
        <dbReference type="Google" id="ProtNLM"/>
    </source>
</evidence>
<dbReference type="Proteomes" id="UP000287547">
    <property type="component" value="Unassembled WGS sequence"/>
</dbReference>
<dbReference type="OrthoDB" id="3700944at2"/>
<name>A0A428YKM4_KIBAR</name>
<proteinExistence type="predicted"/>